<dbReference type="PANTHER" id="PTHR47691">
    <property type="entry name" value="REGULATOR-RELATED"/>
    <property type="match status" value="1"/>
</dbReference>
<accession>A0A1H3Q1Z8</accession>
<proteinExistence type="predicted"/>
<dbReference type="Gene3D" id="1.10.10.10">
    <property type="entry name" value="Winged helix-like DNA-binding domain superfamily/Winged helix DNA-binding domain"/>
    <property type="match status" value="1"/>
</dbReference>
<dbReference type="STRING" id="418495.SAMN05216215_104523"/>
<sequence length="811" mass="88299">MDNSGMSDAAFEHAPASFNTLLRRYRARAKLTQEELAEGSGVSVRAISDMERGIAKGPQRRTVEALASPLELTDAELAHLQEVAKQGRAHAVPIALPAPVHGPAVMSVLPPDVDDLVGRENDVDALRALAEELAGGHRRSGHIAVLSGPPGTGKTSVSVRTAHELAELFPDGQLFLKLRGMSPEPSEPADVLHLVLRSLGVDAVQIPAEMEHRASMCRSLLRKRATLIVLDDAADEAQVRPLLVGGPQCLTLITSRQMLVGIEGASRFSLDVLGRDDAVALLSAIVGAERVSRECGASVELVELCGRLPLALRIAGNRLASRPSRPLSRLVDQLRDHGRRLTALTAGDLNLRRVFELSYRQLSPTAAMVFRRLALVPADFSAGAVVALVEAPDEDEADLFLEELADASLLQLSPEEGRYQFHDLLRVFATERLAQEEAPEAVRAAEDRLVNWLVTTATAAGRYFKPSCEGVSPTATSSFADHAGAGRWLEVETENWLAALKGAAARAEHQQVLDLAEAMHWFSEIGGTATIWHEVFDLGLRSALAIDSKRDEAAQRNYLSWVLFTLLGRPNDAVRLTQQARQAAVDAGDLREQGWAKTYMANIELGMGHPTTARTMLDEAVMLFSEAEYPLGLHIARTMRATSWHSEGRLLDAAEEFDVCVNYFRRSPDGPRIPVDDTNYSYLLLRSAKNLAALGSLDVALRQCEEALELFRAHGSVMGQARALHACGKFLREKGNQPDARARLTDALALFERVAQPLPQVETLCELASLSDELGDPVAARGERERALPLCDMLDSEEAVKMREKLRSTGS</sequence>
<dbReference type="PRINTS" id="PR00364">
    <property type="entry name" value="DISEASERSIST"/>
</dbReference>
<dbReference type="SMART" id="SM00530">
    <property type="entry name" value="HTH_XRE"/>
    <property type="match status" value="1"/>
</dbReference>
<keyword evidence="3" id="KW-1185">Reference proteome</keyword>
<evidence type="ECO:0000313" key="2">
    <source>
        <dbReference type="EMBL" id="SDZ07260.1"/>
    </source>
</evidence>
<dbReference type="GO" id="GO:0043531">
    <property type="term" value="F:ADP binding"/>
    <property type="evidence" value="ECO:0007669"/>
    <property type="project" value="InterPro"/>
</dbReference>
<dbReference type="PANTHER" id="PTHR47691:SF3">
    <property type="entry name" value="HTH-TYPE TRANSCRIPTIONAL REGULATOR RV0890C-RELATED"/>
    <property type="match status" value="1"/>
</dbReference>
<dbReference type="InterPro" id="IPR036388">
    <property type="entry name" value="WH-like_DNA-bd_sf"/>
</dbReference>
<dbReference type="Pfam" id="PF00931">
    <property type="entry name" value="NB-ARC"/>
    <property type="match status" value="1"/>
</dbReference>
<dbReference type="SUPFAM" id="SSF47413">
    <property type="entry name" value="lambda repressor-like DNA-binding domains"/>
    <property type="match status" value="1"/>
</dbReference>
<dbReference type="Pfam" id="PF13560">
    <property type="entry name" value="HTH_31"/>
    <property type="match status" value="1"/>
</dbReference>
<gene>
    <name evidence="2" type="ORF">SAMN05216215_104523</name>
</gene>
<name>A0A1H3Q1Z8_9PSEU</name>
<dbReference type="Gene3D" id="3.40.50.300">
    <property type="entry name" value="P-loop containing nucleotide triphosphate hydrolases"/>
    <property type="match status" value="1"/>
</dbReference>
<dbReference type="SUPFAM" id="SSF52540">
    <property type="entry name" value="P-loop containing nucleoside triphosphate hydrolases"/>
    <property type="match status" value="1"/>
</dbReference>
<organism evidence="2 3">
    <name type="scientific">Saccharopolyspora shandongensis</name>
    <dbReference type="NCBI Taxonomy" id="418495"/>
    <lineage>
        <taxon>Bacteria</taxon>
        <taxon>Bacillati</taxon>
        <taxon>Actinomycetota</taxon>
        <taxon>Actinomycetes</taxon>
        <taxon>Pseudonocardiales</taxon>
        <taxon>Pseudonocardiaceae</taxon>
        <taxon>Saccharopolyspora</taxon>
    </lineage>
</organism>
<dbReference type="SUPFAM" id="SSF48452">
    <property type="entry name" value="TPR-like"/>
    <property type="match status" value="2"/>
</dbReference>
<dbReference type="EMBL" id="FNOK01000045">
    <property type="protein sequence ID" value="SDZ07260.1"/>
    <property type="molecule type" value="Genomic_DNA"/>
</dbReference>
<dbReference type="Gene3D" id="1.10.260.40">
    <property type="entry name" value="lambda repressor-like DNA-binding domains"/>
    <property type="match status" value="1"/>
</dbReference>
<dbReference type="InterPro" id="IPR010982">
    <property type="entry name" value="Lambda_DNA-bd_dom_sf"/>
</dbReference>
<evidence type="ECO:0000313" key="3">
    <source>
        <dbReference type="Proteomes" id="UP000199529"/>
    </source>
</evidence>
<evidence type="ECO:0000259" key="1">
    <source>
        <dbReference type="PROSITE" id="PS50943"/>
    </source>
</evidence>
<protein>
    <submittedName>
        <fullName evidence="2">Helix-turn-helix domain-containing protein</fullName>
    </submittedName>
</protein>
<feature type="domain" description="HTH cro/C1-type" evidence="1">
    <location>
        <begin position="22"/>
        <end position="77"/>
    </location>
</feature>
<dbReference type="InterPro" id="IPR011990">
    <property type="entry name" value="TPR-like_helical_dom_sf"/>
</dbReference>
<dbReference type="GO" id="GO:0003677">
    <property type="term" value="F:DNA binding"/>
    <property type="evidence" value="ECO:0007669"/>
    <property type="project" value="InterPro"/>
</dbReference>
<dbReference type="InterPro" id="IPR001387">
    <property type="entry name" value="Cro/C1-type_HTH"/>
</dbReference>
<dbReference type="CDD" id="cd00093">
    <property type="entry name" value="HTH_XRE"/>
    <property type="match status" value="1"/>
</dbReference>
<dbReference type="Proteomes" id="UP000199529">
    <property type="component" value="Unassembled WGS sequence"/>
</dbReference>
<dbReference type="Gene3D" id="1.25.40.10">
    <property type="entry name" value="Tetratricopeptide repeat domain"/>
    <property type="match status" value="2"/>
</dbReference>
<dbReference type="InterPro" id="IPR002182">
    <property type="entry name" value="NB-ARC"/>
</dbReference>
<reference evidence="3" key="1">
    <citation type="submission" date="2016-10" db="EMBL/GenBank/DDBJ databases">
        <authorList>
            <person name="Varghese N."/>
            <person name="Submissions S."/>
        </authorList>
    </citation>
    <scope>NUCLEOTIDE SEQUENCE [LARGE SCALE GENOMIC DNA]</scope>
    <source>
        <strain evidence="3">CGMCC 4.3530</strain>
    </source>
</reference>
<dbReference type="AlphaFoldDB" id="A0A1H3Q1Z8"/>
<dbReference type="InterPro" id="IPR027417">
    <property type="entry name" value="P-loop_NTPase"/>
</dbReference>
<dbReference type="PROSITE" id="PS50943">
    <property type="entry name" value="HTH_CROC1"/>
    <property type="match status" value="1"/>
</dbReference>